<dbReference type="InterPro" id="IPR006640">
    <property type="entry name" value="SprT-like_domain"/>
</dbReference>
<dbReference type="Pfam" id="PF10263">
    <property type="entry name" value="SprT-like"/>
    <property type="match status" value="1"/>
</dbReference>
<dbReference type="KEGG" id="lbe:MOO44_02345"/>
<feature type="domain" description="SprT-like" evidence="1">
    <location>
        <begin position="4"/>
        <end position="143"/>
    </location>
</feature>
<name>A0A976RSI5_9LACO</name>
<dbReference type="Pfam" id="PF17283">
    <property type="entry name" value="Zn_ribbon_SprT"/>
    <property type="match status" value="1"/>
</dbReference>
<proteinExistence type="predicted"/>
<evidence type="ECO:0000313" key="3">
    <source>
        <dbReference type="Proteomes" id="UP000831181"/>
    </source>
</evidence>
<dbReference type="GO" id="GO:0006950">
    <property type="term" value="P:response to stress"/>
    <property type="evidence" value="ECO:0007669"/>
    <property type="project" value="UniProtKB-ARBA"/>
</dbReference>
<organism evidence="2 3">
    <name type="scientific">Nicoliella spurrieriana</name>
    <dbReference type="NCBI Taxonomy" id="2925830"/>
    <lineage>
        <taxon>Bacteria</taxon>
        <taxon>Bacillati</taxon>
        <taxon>Bacillota</taxon>
        <taxon>Bacilli</taxon>
        <taxon>Lactobacillales</taxon>
        <taxon>Lactobacillaceae</taxon>
        <taxon>Nicoliella</taxon>
    </lineage>
</organism>
<accession>A0A976RSI5</accession>
<keyword evidence="3" id="KW-1185">Reference proteome</keyword>
<protein>
    <submittedName>
        <fullName evidence="2">SprT family protein</fullName>
    </submittedName>
</protein>
<dbReference type="Gene3D" id="3.30.2010.10">
    <property type="entry name" value="Metalloproteases ('zincins'), catalytic domain"/>
    <property type="match status" value="1"/>
</dbReference>
<dbReference type="Proteomes" id="UP000831181">
    <property type="component" value="Chromosome"/>
</dbReference>
<dbReference type="SMART" id="SM00731">
    <property type="entry name" value="SprT"/>
    <property type="match status" value="1"/>
</dbReference>
<reference evidence="2" key="1">
    <citation type="journal article" date="2022" name="Int. J. Syst. Evol. Microbiol.">
        <title>Apilactobacillus apisilvae sp. nov., Nicolia spurrieriana gen. nov. sp. nov., Bombilactobacillus folatiphilus sp. nov. and Bombilactobacillus thymidiniphilus sp. nov., four new lactic acid bacterial isolates from stingless bees Tetragonula carbonaria and Austroplebeia australis.</title>
        <authorList>
            <person name="Oliphant S.A."/>
            <person name="Watson-Haigh N.S."/>
            <person name="Sumby K.M."/>
            <person name="Gardner J."/>
            <person name="Groom S."/>
            <person name="Jiranek V."/>
        </authorList>
    </citation>
    <scope>NUCLEOTIDE SEQUENCE</scope>
    <source>
        <strain evidence="2">SGEP1_A5</strain>
    </source>
</reference>
<dbReference type="NCBIfam" id="NF003339">
    <property type="entry name" value="PRK04351.1"/>
    <property type="match status" value="1"/>
</dbReference>
<gene>
    <name evidence="2" type="ORF">MOO44_02345</name>
</gene>
<evidence type="ECO:0000259" key="1">
    <source>
        <dbReference type="SMART" id="SM00731"/>
    </source>
</evidence>
<dbReference type="InterPro" id="IPR035240">
    <property type="entry name" value="SprT_Zn_ribbon"/>
</dbReference>
<sequence>MSDQELQRLCEQISQRNFARPFKHRIYFNRRLRTTGGRYYLQTHNIEINPKMLSAFSKETLIGVIKHELCHYHLHMAGFSGQHQTKEFKQLLKAVGGLRYAPRIDHPRYTYECQKCHQQYQRNRFVDTSKFVCGKCRGKLRLITRHHKGANL</sequence>
<dbReference type="EMBL" id="CP093361">
    <property type="protein sequence ID" value="UQS87034.1"/>
    <property type="molecule type" value="Genomic_DNA"/>
</dbReference>
<dbReference type="AlphaFoldDB" id="A0A976RSI5"/>
<evidence type="ECO:0000313" key="2">
    <source>
        <dbReference type="EMBL" id="UQS87034.1"/>
    </source>
</evidence>
<dbReference type="RefSeq" id="WP_260116835.1">
    <property type="nucleotide sequence ID" value="NZ_CP093361.1"/>
</dbReference>